<reference evidence="1 2" key="1">
    <citation type="journal article" date="2016" name="Mol. Biol. Evol.">
        <title>Comparative Genomics of Early-Diverging Mushroom-Forming Fungi Provides Insights into the Origins of Lignocellulose Decay Capabilities.</title>
        <authorList>
            <person name="Nagy L.G."/>
            <person name="Riley R."/>
            <person name="Tritt A."/>
            <person name="Adam C."/>
            <person name="Daum C."/>
            <person name="Floudas D."/>
            <person name="Sun H."/>
            <person name="Yadav J.S."/>
            <person name="Pangilinan J."/>
            <person name="Larsson K.H."/>
            <person name="Matsuura K."/>
            <person name="Barry K."/>
            <person name="Labutti K."/>
            <person name="Kuo R."/>
            <person name="Ohm R.A."/>
            <person name="Bhattacharya S.S."/>
            <person name="Shirouzu T."/>
            <person name="Yoshinaga Y."/>
            <person name="Martin F.M."/>
            <person name="Grigoriev I.V."/>
            <person name="Hibbett D.S."/>
        </authorList>
    </citation>
    <scope>NUCLEOTIDE SEQUENCE [LARGE SCALE GENOMIC DNA]</scope>
    <source>
        <strain evidence="1 2">HHB12029</strain>
    </source>
</reference>
<name>A0A165G2P7_EXIGL</name>
<proteinExistence type="predicted"/>
<keyword evidence="2" id="KW-1185">Reference proteome</keyword>
<evidence type="ECO:0000313" key="1">
    <source>
        <dbReference type="EMBL" id="KZV89894.1"/>
    </source>
</evidence>
<dbReference type="AlphaFoldDB" id="A0A165G2P7"/>
<gene>
    <name evidence="1" type="ORF">EXIGLDRAFT_720998</name>
</gene>
<dbReference type="Proteomes" id="UP000077266">
    <property type="component" value="Unassembled WGS sequence"/>
</dbReference>
<evidence type="ECO:0000313" key="2">
    <source>
        <dbReference type="Proteomes" id="UP000077266"/>
    </source>
</evidence>
<dbReference type="EMBL" id="KV426061">
    <property type="protein sequence ID" value="KZV89894.1"/>
    <property type="molecule type" value="Genomic_DNA"/>
</dbReference>
<dbReference type="InParanoid" id="A0A165G2P7"/>
<sequence length="75" mass="8009">MSEDGQVLLPSAYGATVAVSVLQELAVGITNECLRCGPCYDCPLPVTPLAFDISLRTYTIDPFAVYPIVDVDDDA</sequence>
<protein>
    <submittedName>
        <fullName evidence="1">Uncharacterized protein</fullName>
    </submittedName>
</protein>
<organism evidence="1 2">
    <name type="scientific">Exidia glandulosa HHB12029</name>
    <dbReference type="NCBI Taxonomy" id="1314781"/>
    <lineage>
        <taxon>Eukaryota</taxon>
        <taxon>Fungi</taxon>
        <taxon>Dikarya</taxon>
        <taxon>Basidiomycota</taxon>
        <taxon>Agaricomycotina</taxon>
        <taxon>Agaricomycetes</taxon>
        <taxon>Auriculariales</taxon>
        <taxon>Exidiaceae</taxon>
        <taxon>Exidia</taxon>
    </lineage>
</organism>
<accession>A0A165G2P7</accession>